<comment type="similarity">
    <text evidence="4">Belongs to the complex I NDUFB7 subunit family.</text>
</comment>
<evidence type="ECO:0000256" key="10">
    <source>
        <dbReference type="ARBA" id="ARBA00023128"/>
    </source>
</evidence>
<evidence type="ECO:0000313" key="14">
    <source>
        <dbReference type="Proteomes" id="UP000355283"/>
    </source>
</evidence>
<keyword evidence="14" id="KW-1185">Reference proteome</keyword>
<keyword evidence="12" id="KW-1015">Disulfide bond</keyword>
<evidence type="ECO:0000256" key="12">
    <source>
        <dbReference type="ARBA" id="ARBA00023157"/>
    </source>
</evidence>
<dbReference type="GO" id="GO:0005743">
    <property type="term" value="C:mitochondrial inner membrane"/>
    <property type="evidence" value="ECO:0007669"/>
    <property type="project" value="UniProtKB-SubCell"/>
</dbReference>
<evidence type="ECO:0000256" key="6">
    <source>
        <dbReference type="ARBA" id="ARBA00022448"/>
    </source>
</evidence>
<sequence length="73" mass="8706">MTVSELKTTKEEMDKAQIDLALRDACAHLLIPLNKCRRMTFFLPWKCEDERHGYEACQYAEYRKRAQLLAEKR</sequence>
<keyword evidence="7" id="KW-0679">Respiratory chain</keyword>
<evidence type="ECO:0000256" key="5">
    <source>
        <dbReference type="ARBA" id="ARBA00018677"/>
    </source>
</evidence>
<accession>A0A4D9D5P8</accession>
<evidence type="ECO:0000256" key="3">
    <source>
        <dbReference type="ARBA" id="ARBA00004637"/>
    </source>
</evidence>
<dbReference type="EMBL" id="SDOX01000021">
    <property type="protein sequence ID" value="TFJ83909.1"/>
    <property type="molecule type" value="Genomic_DNA"/>
</dbReference>
<dbReference type="PANTHER" id="PTHR20900:SF0">
    <property type="entry name" value="NADH DEHYDROGENASE [UBIQUINONE] 1 BETA SUBCOMPLEX SUBUNIT 7"/>
    <property type="match status" value="1"/>
</dbReference>
<dbReference type="PROSITE" id="PS51808">
    <property type="entry name" value="CHCH"/>
    <property type="match status" value="1"/>
</dbReference>
<comment type="subcellular location">
    <subcellularLocation>
        <location evidence="3">Mitochondrion inner membrane</location>
        <topology evidence="3">Peripheral membrane protein</topology>
    </subcellularLocation>
    <subcellularLocation>
        <location evidence="2">Mitochondrion intermembrane space</location>
    </subcellularLocation>
</comment>
<evidence type="ECO:0000256" key="9">
    <source>
        <dbReference type="ARBA" id="ARBA00022982"/>
    </source>
</evidence>
<evidence type="ECO:0000256" key="8">
    <source>
        <dbReference type="ARBA" id="ARBA00022792"/>
    </source>
</evidence>
<comment type="function">
    <text evidence="1">Accessory subunit of the mitochondrial membrane respiratory chain NADH dehydrogenase (Complex I), that is believed not to be involved in catalysis. Complex I functions in the transfer of electrons from NADH to the respiratory chain. The immediate electron acceptor for the enzyme is believed to be ubiquinone.</text>
</comment>
<keyword evidence="11" id="KW-0472">Membrane</keyword>
<evidence type="ECO:0000256" key="11">
    <source>
        <dbReference type="ARBA" id="ARBA00023136"/>
    </source>
</evidence>
<name>A0A4D9D5P8_9STRA</name>
<dbReference type="Pfam" id="PF05676">
    <property type="entry name" value="NDUF_B7"/>
    <property type="match status" value="1"/>
</dbReference>
<protein>
    <recommendedName>
        <fullName evidence="5">NADH dehydrogenase [ubiquinone] 1 beta subcomplex subunit 7</fullName>
    </recommendedName>
</protein>
<dbReference type="PANTHER" id="PTHR20900">
    <property type="entry name" value="NADH:UBIQUINONE OXIDOREDUCTASE B18-LIKE SUBUNIT"/>
    <property type="match status" value="1"/>
</dbReference>
<dbReference type="OrthoDB" id="268414at2759"/>
<evidence type="ECO:0000256" key="2">
    <source>
        <dbReference type="ARBA" id="ARBA00004569"/>
    </source>
</evidence>
<keyword evidence="9" id="KW-0249">Electron transport</keyword>
<organism evidence="13 14">
    <name type="scientific">Nannochloropsis salina CCMP1776</name>
    <dbReference type="NCBI Taxonomy" id="1027361"/>
    <lineage>
        <taxon>Eukaryota</taxon>
        <taxon>Sar</taxon>
        <taxon>Stramenopiles</taxon>
        <taxon>Ochrophyta</taxon>
        <taxon>Eustigmatophyceae</taxon>
        <taxon>Eustigmatales</taxon>
        <taxon>Monodopsidaceae</taxon>
        <taxon>Microchloropsis</taxon>
        <taxon>Microchloropsis salina</taxon>
    </lineage>
</organism>
<comment type="caution">
    <text evidence="13">The sequence shown here is derived from an EMBL/GenBank/DDBJ whole genome shotgun (WGS) entry which is preliminary data.</text>
</comment>
<reference evidence="13 14" key="1">
    <citation type="submission" date="2019-01" db="EMBL/GenBank/DDBJ databases">
        <title>Nuclear Genome Assembly of the Microalgal Biofuel strain Nannochloropsis salina CCMP1776.</title>
        <authorList>
            <person name="Hovde B."/>
        </authorList>
    </citation>
    <scope>NUCLEOTIDE SEQUENCE [LARGE SCALE GENOMIC DNA]</scope>
    <source>
        <strain evidence="13 14">CCMP1776</strain>
    </source>
</reference>
<dbReference type="AlphaFoldDB" id="A0A4D9D5P8"/>
<evidence type="ECO:0000256" key="4">
    <source>
        <dbReference type="ARBA" id="ARBA00008006"/>
    </source>
</evidence>
<evidence type="ECO:0000256" key="7">
    <source>
        <dbReference type="ARBA" id="ARBA00022660"/>
    </source>
</evidence>
<keyword evidence="8" id="KW-0999">Mitochondrion inner membrane</keyword>
<evidence type="ECO:0000313" key="13">
    <source>
        <dbReference type="EMBL" id="TFJ83909.1"/>
    </source>
</evidence>
<dbReference type="Proteomes" id="UP000355283">
    <property type="component" value="Unassembled WGS sequence"/>
</dbReference>
<proteinExistence type="inferred from homology"/>
<dbReference type="GO" id="GO:0005758">
    <property type="term" value="C:mitochondrial intermembrane space"/>
    <property type="evidence" value="ECO:0007669"/>
    <property type="project" value="UniProtKB-SubCell"/>
</dbReference>
<dbReference type="InterPro" id="IPR008698">
    <property type="entry name" value="NDUB7"/>
</dbReference>
<gene>
    <name evidence="13" type="ORF">NSK_005006</name>
</gene>
<keyword evidence="6" id="KW-0813">Transport</keyword>
<evidence type="ECO:0000256" key="1">
    <source>
        <dbReference type="ARBA" id="ARBA00003195"/>
    </source>
</evidence>
<keyword evidence="10" id="KW-0496">Mitochondrion</keyword>